<evidence type="ECO:0000313" key="3">
    <source>
        <dbReference type="EMBL" id="MFC5517079.1"/>
    </source>
</evidence>
<feature type="domain" description="FecR protein" evidence="2">
    <location>
        <begin position="110"/>
        <end position="201"/>
    </location>
</feature>
<dbReference type="InterPro" id="IPR006311">
    <property type="entry name" value="TAT_signal"/>
</dbReference>
<evidence type="ECO:0000313" key="4">
    <source>
        <dbReference type="Proteomes" id="UP001596150"/>
    </source>
</evidence>
<keyword evidence="1" id="KW-0812">Transmembrane</keyword>
<dbReference type="PROSITE" id="PS51318">
    <property type="entry name" value="TAT"/>
    <property type="match status" value="1"/>
</dbReference>
<dbReference type="PIRSF" id="PIRSF018266">
    <property type="entry name" value="FecR"/>
    <property type="match status" value="1"/>
</dbReference>
<evidence type="ECO:0000256" key="1">
    <source>
        <dbReference type="SAM" id="Phobius"/>
    </source>
</evidence>
<comment type="caution">
    <text evidence="3">The sequence shown here is derived from an EMBL/GenBank/DDBJ whole genome shotgun (WGS) entry which is preliminary data.</text>
</comment>
<dbReference type="EMBL" id="JBHSML010000007">
    <property type="protein sequence ID" value="MFC5517079.1"/>
    <property type="molecule type" value="Genomic_DNA"/>
</dbReference>
<dbReference type="PANTHER" id="PTHR30273:SF2">
    <property type="entry name" value="PROTEIN FECR"/>
    <property type="match status" value="1"/>
</dbReference>
<protein>
    <submittedName>
        <fullName evidence="3">FecR family protein</fullName>
    </submittedName>
</protein>
<sequence>MNKVTPDADRLLDEAIDLVIRLQIAPDNPVSIEMIRAWRARGPQHERVWTQVSDVHGMSGKVLTDRRKADRRRQFAPSRRNFMLGGAVGLGALAAGSLFAPDAILRARADYITAKGEIRRIPLPDGSLATLGPDSAIAVAFGAEQRDITLLKGMCFFDVSADGVLPFQVHCGHVAVVARGTAFDMSSDAGIVSLGVDTGSVDARLDQSNPQALRLEAGDWASFDPDSQASERGRREPGQVGSWRENLIIAEREPVAALVARIGRWVPGRILIADPSIGAARVSGLFDVGDPLRALEAAVLPAGGRVRQAASFLTVISSI</sequence>
<keyword evidence="1" id="KW-1133">Transmembrane helix</keyword>
<keyword evidence="4" id="KW-1185">Reference proteome</keyword>
<reference evidence="4" key="1">
    <citation type="journal article" date="2019" name="Int. J. Syst. Evol. Microbiol.">
        <title>The Global Catalogue of Microorganisms (GCM) 10K type strain sequencing project: providing services to taxonomists for standard genome sequencing and annotation.</title>
        <authorList>
            <consortium name="The Broad Institute Genomics Platform"/>
            <consortium name="The Broad Institute Genome Sequencing Center for Infectious Disease"/>
            <person name="Wu L."/>
            <person name="Ma J."/>
        </authorList>
    </citation>
    <scope>NUCLEOTIDE SEQUENCE [LARGE SCALE GENOMIC DNA]</scope>
    <source>
        <strain evidence="4">KACC 12633</strain>
    </source>
</reference>
<dbReference type="Pfam" id="PF04773">
    <property type="entry name" value="FecR"/>
    <property type="match status" value="1"/>
</dbReference>
<keyword evidence="1" id="KW-0472">Membrane</keyword>
<dbReference type="RefSeq" id="WP_266345786.1">
    <property type="nucleotide sequence ID" value="NZ_JAPKNH010000011.1"/>
</dbReference>
<dbReference type="Proteomes" id="UP001596150">
    <property type="component" value="Unassembled WGS sequence"/>
</dbReference>
<dbReference type="PANTHER" id="PTHR30273">
    <property type="entry name" value="PERIPLASMIC SIGNAL SENSOR AND SIGMA FACTOR ACTIVATOR FECR-RELATED"/>
    <property type="match status" value="1"/>
</dbReference>
<dbReference type="Gene3D" id="2.60.120.1440">
    <property type="match status" value="1"/>
</dbReference>
<name>A0ABW0PWX2_9HYPH</name>
<evidence type="ECO:0000259" key="2">
    <source>
        <dbReference type="Pfam" id="PF04773"/>
    </source>
</evidence>
<feature type="transmembrane region" description="Helical" evidence="1">
    <location>
        <begin position="81"/>
        <end position="100"/>
    </location>
</feature>
<proteinExistence type="predicted"/>
<organism evidence="3 4">
    <name type="scientific">Kaistia terrae</name>
    <dbReference type="NCBI Taxonomy" id="537017"/>
    <lineage>
        <taxon>Bacteria</taxon>
        <taxon>Pseudomonadati</taxon>
        <taxon>Pseudomonadota</taxon>
        <taxon>Alphaproteobacteria</taxon>
        <taxon>Hyphomicrobiales</taxon>
        <taxon>Kaistiaceae</taxon>
        <taxon>Kaistia</taxon>
    </lineage>
</organism>
<dbReference type="InterPro" id="IPR012373">
    <property type="entry name" value="Ferrdict_sens_TM"/>
</dbReference>
<accession>A0ABW0PWX2</accession>
<gene>
    <name evidence="3" type="ORF">ACFPP9_14945</name>
</gene>
<dbReference type="InterPro" id="IPR006860">
    <property type="entry name" value="FecR"/>
</dbReference>